<protein>
    <submittedName>
        <fullName evidence="1">Uncharacterized protein</fullName>
    </submittedName>
</protein>
<accession>A0A370P7J6</accession>
<gene>
    <name evidence="1" type="ORF">M752DRAFT_297997</name>
</gene>
<proteinExistence type="predicted"/>
<dbReference type="EMBL" id="KZ851869">
    <property type="protein sequence ID" value="RDK37667.1"/>
    <property type="molecule type" value="Genomic_DNA"/>
</dbReference>
<name>A0A370P7J6_ASPPH</name>
<evidence type="ECO:0000313" key="2">
    <source>
        <dbReference type="Proteomes" id="UP000254937"/>
    </source>
</evidence>
<dbReference type="AlphaFoldDB" id="A0A370P7J6"/>
<sequence>MLAWSGMDFGARFELSAMPYSSLTRYHKEQRRLMRFKNLKKANGSFSSFFIKAFKFTRALTTKSHLNSVLGAGNVGDTSVDPGHYLKPAITEATDKTLEVAARYGIGGHAAAFRWTAWYSILRKLYGDSITASPVRALVTIKNAYDLATCDLWTLS</sequence>
<reference evidence="1 2" key="1">
    <citation type="submission" date="2018-07" db="EMBL/GenBank/DDBJ databases">
        <title>Section-level genome sequencing of Aspergillus section Nigri to investigate inter- and intra-species variation.</title>
        <authorList>
            <consortium name="DOE Joint Genome Institute"/>
            <person name="Vesth T.C."/>
            <person name="Nybo J.L."/>
            <person name="Theobald S."/>
            <person name="Frisvad J.C."/>
            <person name="Larsen T.O."/>
            <person name="Nielsen K.F."/>
            <person name="Hoof J.B."/>
            <person name="Brandl J."/>
            <person name="Salamov A."/>
            <person name="Riley R."/>
            <person name="Gladden J.M."/>
            <person name="Phatale P."/>
            <person name="Nielsen M.T."/>
            <person name="Lyhne E.K."/>
            <person name="Kogle M.E."/>
            <person name="Strasser K."/>
            <person name="McDonnell E."/>
            <person name="Barry K."/>
            <person name="Clum A."/>
            <person name="Chen C."/>
            <person name="Nolan M."/>
            <person name="Sandor L."/>
            <person name="Kuo A."/>
            <person name="Lipzen A."/>
            <person name="Hainaut M."/>
            <person name="Drula E."/>
            <person name="Tsang A."/>
            <person name="Magnuson J.K."/>
            <person name="Henrissat B."/>
            <person name="Wiebenga A."/>
            <person name="Simmons B.A."/>
            <person name="Makela M.R."/>
            <person name="De vries R.P."/>
            <person name="Grigoriev I.V."/>
            <person name="Mortensen U.H."/>
            <person name="Baker S.E."/>
            <person name="Andersen M.R."/>
        </authorList>
    </citation>
    <scope>NUCLEOTIDE SEQUENCE [LARGE SCALE GENOMIC DNA]</scope>
    <source>
        <strain evidence="1 2">ATCC 13157</strain>
    </source>
</reference>
<evidence type="ECO:0000313" key="1">
    <source>
        <dbReference type="EMBL" id="RDK37667.1"/>
    </source>
</evidence>
<keyword evidence="2" id="KW-1185">Reference proteome</keyword>
<dbReference type="Proteomes" id="UP000254937">
    <property type="component" value="Unassembled WGS sequence"/>
</dbReference>
<organism evidence="1 2">
    <name type="scientific">Aspergillus phoenicis ATCC 13157</name>
    <dbReference type="NCBI Taxonomy" id="1353007"/>
    <lineage>
        <taxon>Eukaryota</taxon>
        <taxon>Fungi</taxon>
        <taxon>Dikarya</taxon>
        <taxon>Ascomycota</taxon>
        <taxon>Pezizomycotina</taxon>
        <taxon>Eurotiomycetes</taxon>
        <taxon>Eurotiomycetidae</taxon>
        <taxon>Eurotiales</taxon>
        <taxon>Aspergillaceae</taxon>
        <taxon>Aspergillus</taxon>
    </lineage>
</organism>